<dbReference type="RefSeq" id="WP_249478599.1">
    <property type="nucleotide sequence ID" value="NZ_CP097218.1"/>
</dbReference>
<keyword evidence="2" id="KW-0472">Membrane</keyword>
<keyword evidence="2" id="KW-1133">Transmembrane helix</keyword>
<reference evidence="3" key="1">
    <citation type="submission" date="2022-05" db="EMBL/GenBank/DDBJ databases">
        <title>Genomic analysis of Brachybacterium sp. CBA3104.</title>
        <authorList>
            <person name="Roh S.W."/>
            <person name="Kim Y.B."/>
            <person name="Kim Y."/>
        </authorList>
    </citation>
    <scope>NUCLEOTIDE SEQUENCE</scope>
    <source>
        <strain evidence="3">CBA3104</strain>
    </source>
</reference>
<organism evidence="3 4">
    <name type="scientific">Brachybacterium kimchii</name>
    <dbReference type="NCBI Taxonomy" id="2942909"/>
    <lineage>
        <taxon>Bacteria</taxon>
        <taxon>Bacillati</taxon>
        <taxon>Actinomycetota</taxon>
        <taxon>Actinomycetes</taxon>
        <taxon>Micrococcales</taxon>
        <taxon>Dermabacteraceae</taxon>
        <taxon>Brachybacterium</taxon>
    </lineage>
</organism>
<dbReference type="SUPFAM" id="SSF57783">
    <property type="entry name" value="Zinc beta-ribbon"/>
    <property type="match status" value="1"/>
</dbReference>
<proteinExistence type="predicted"/>
<dbReference type="Proteomes" id="UP001055868">
    <property type="component" value="Chromosome"/>
</dbReference>
<dbReference type="EMBL" id="CP097218">
    <property type="protein sequence ID" value="UQN29402.1"/>
    <property type="molecule type" value="Genomic_DNA"/>
</dbReference>
<name>A0ABY4N4B2_9MICO</name>
<feature type="compositionally biased region" description="Basic and acidic residues" evidence="1">
    <location>
        <begin position="40"/>
        <end position="53"/>
    </location>
</feature>
<keyword evidence="2" id="KW-0812">Transmembrane</keyword>
<feature type="transmembrane region" description="Helical" evidence="2">
    <location>
        <begin position="406"/>
        <end position="430"/>
    </location>
</feature>
<protein>
    <submittedName>
        <fullName evidence="3">TFIIB-type zinc ribbon-containing protein</fullName>
    </submittedName>
</protein>
<keyword evidence="4" id="KW-1185">Reference proteome</keyword>
<gene>
    <name evidence="3" type="ORF">M4486_17475</name>
</gene>
<evidence type="ECO:0000256" key="2">
    <source>
        <dbReference type="SAM" id="Phobius"/>
    </source>
</evidence>
<sequence>MQQPPAPTQQAPSAPGAQPPPPAPAEQIQDAIDEATSGDRVIDTDRGKSHGLDKCPRCGSSDVHYRIESRALVCDYCRNEWNEDNAEKAFHLDTPIQELRGDHVASGAQDVQAGDSMVTIKCQGCGAEIVVKSDETLQARCHWCRQVLSINHQIPNGAVPDAVLPFTLTREQAVEQIKKFVDSRRTFANRTFVKEFVPDNVKGVYMPYMVVDGNLHTDLRGTGEITTRTYTVQRRVGKDQTVSERYWDASVHELGRSFDVLVNDLTAGSSRQYDRTDSSAATNYILDAVQPYDTREALVFNPNYLSRFTSERRDLDIDDLDERVEDKFLTIAREKARPTIAQYDRGVRWEREGVAIRGTRWITMYVPVWLYSYYQQTSKGSYVHYIAVNGRTGKTMGSVPVSHPRIFSLACAGGAVATAAAAVVGWGVFLTQGF</sequence>
<accession>A0ABY4N4B2</accession>
<dbReference type="PANTHER" id="PTHR37826">
    <property type="entry name" value="FLOTILLIN BAND_7_5 DOMAIN PROTEIN"/>
    <property type="match status" value="1"/>
</dbReference>
<dbReference type="PANTHER" id="PTHR37826:SF3">
    <property type="entry name" value="J DOMAIN-CONTAINING PROTEIN"/>
    <property type="match status" value="1"/>
</dbReference>
<evidence type="ECO:0000313" key="3">
    <source>
        <dbReference type="EMBL" id="UQN29402.1"/>
    </source>
</evidence>
<evidence type="ECO:0000256" key="1">
    <source>
        <dbReference type="SAM" id="MobiDB-lite"/>
    </source>
</evidence>
<evidence type="ECO:0000313" key="4">
    <source>
        <dbReference type="Proteomes" id="UP001055868"/>
    </source>
</evidence>
<feature type="region of interest" description="Disordered" evidence="1">
    <location>
        <begin position="1"/>
        <end position="53"/>
    </location>
</feature>